<evidence type="ECO:0008006" key="11">
    <source>
        <dbReference type="Google" id="ProtNLM"/>
    </source>
</evidence>
<dbReference type="OrthoDB" id="18585at2759"/>
<comment type="similarity">
    <text evidence="2">Belongs to the CD36 family.</text>
</comment>
<dbReference type="PANTHER" id="PTHR11923">
    <property type="entry name" value="SCAVENGER RECEPTOR CLASS B TYPE-1 SR-B1"/>
    <property type="match status" value="1"/>
</dbReference>
<evidence type="ECO:0000256" key="5">
    <source>
        <dbReference type="ARBA" id="ARBA00022989"/>
    </source>
</evidence>
<dbReference type="EMBL" id="LR824015">
    <property type="protein sequence ID" value="CAH0582809.1"/>
    <property type="molecule type" value="Genomic_DNA"/>
</dbReference>
<evidence type="ECO:0000256" key="2">
    <source>
        <dbReference type="ARBA" id="ARBA00010532"/>
    </source>
</evidence>
<evidence type="ECO:0000256" key="1">
    <source>
        <dbReference type="ARBA" id="ARBA00004236"/>
    </source>
</evidence>
<keyword evidence="6 8" id="KW-0472">Membrane</keyword>
<sequence length="503" mass="57563">MVLISKREAINRRVLKTKSILGPLMTGVAFLLAGISIVFIDPVQIIVNYKLRLTKGSTFFELLQHEIVGARISLYLFNITNAERFLAGDDEKIKLEEVGPFVFQEYRWYEDLEISEDGKQMSMTPRTRNEFIPERSIAHPKDVNLTLLNLPMLGATNLLSEYPSFLQYTFNVMAEQLGSKPIFNIDVHTYLWGYDNPLITLVHSLTPGLVYFKKIGILDRLYDAESEYRIVAGATDKDRFRIKSVKKIRRLEIGTTEDVDESVLTFETDTYEGIGYPKRLSPDTPINLYRIGICKTFKLEYLGRKPMEYGGEGLRYTLSNDTFKSDANSSKKYPDGLMDISSCFYGVPFMVSKGHFLDADPKILERIEGLKPDRNVNVNEVLVDRMVSVPFQTNFSIQLNIALGDVSYNRHTKRLANTVLPITHIKVDQPKMPQAIMNKFYLAFQLGPKLELAIFIVLTLTSIVLIGHAMRLIWYKLKTDAKGMDFEMNIDKKLLQTEIIERS</sequence>
<dbReference type="Proteomes" id="UP001154114">
    <property type="component" value="Chromosome 12"/>
</dbReference>
<dbReference type="AlphaFoldDB" id="A0A9P0BMI7"/>
<accession>A0A9P0BMI7</accession>
<dbReference type="InterPro" id="IPR002159">
    <property type="entry name" value="CD36_fam"/>
</dbReference>
<evidence type="ECO:0000313" key="9">
    <source>
        <dbReference type="EMBL" id="CAH0582809.1"/>
    </source>
</evidence>
<protein>
    <recommendedName>
        <fullName evidence="11">Scavenger receptor class B member 1-like</fullName>
    </recommendedName>
</protein>
<dbReference type="Pfam" id="PF01130">
    <property type="entry name" value="CD36"/>
    <property type="match status" value="1"/>
</dbReference>
<dbReference type="GO" id="GO:0005044">
    <property type="term" value="F:scavenger receptor activity"/>
    <property type="evidence" value="ECO:0007669"/>
    <property type="project" value="TreeGrafter"/>
</dbReference>
<gene>
    <name evidence="9" type="ORF">CINC_LOCUS1854</name>
</gene>
<reference evidence="9" key="1">
    <citation type="submission" date="2021-12" db="EMBL/GenBank/DDBJ databases">
        <authorList>
            <person name="King R."/>
        </authorList>
    </citation>
    <scope>NUCLEOTIDE SEQUENCE</scope>
</reference>
<name>A0A9P0BMI7_CHRIL</name>
<keyword evidence="5 8" id="KW-1133">Transmembrane helix</keyword>
<dbReference type="GO" id="GO:0005886">
    <property type="term" value="C:plasma membrane"/>
    <property type="evidence" value="ECO:0007669"/>
    <property type="project" value="UniProtKB-SubCell"/>
</dbReference>
<feature type="transmembrane region" description="Helical" evidence="8">
    <location>
        <begin position="20"/>
        <end position="40"/>
    </location>
</feature>
<dbReference type="PANTHER" id="PTHR11923:SF104">
    <property type="entry name" value="FI07620P"/>
    <property type="match status" value="1"/>
</dbReference>
<evidence type="ECO:0000256" key="6">
    <source>
        <dbReference type="ARBA" id="ARBA00023136"/>
    </source>
</evidence>
<keyword evidence="3" id="KW-1003">Cell membrane</keyword>
<organism evidence="9 10">
    <name type="scientific">Chrysodeixis includens</name>
    <name type="common">Soybean looper</name>
    <name type="synonym">Pseudoplusia includens</name>
    <dbReference type="NCBI Taxonomy" id="689277"/>
    <lineage>
        <taxon>Eukaryota</taxon>
        <taxon>Metazoa</taxon>
        <taxon>Ecdysozoa</taxon>
        <taxon>Arthropoda</taxon>
        <taxon>Hexapoda</taxon>
        <taxon>Insecta</taxon>
        <taxon>Pterygota</taxon>
        <taxon>Neoptera</taxon>
        <taxon>Endopterygota</taxon>
        <taxon>Lepidoptera</taxon>
        <taxon>Glossata</taxon>
        <taxon>Ditrysia</taxon>
        <taxon>Noctuoidea</taxon>
        <taxon>Noctuidae</taxon>
        <taxon>Plusiinae</taxon>
        <taxon>Chrysodeixis</taxon>
    </lineage>
</organism>
<evidence type="ECO:0000256" key="7">
    <source>
        <dbReference type="ARBA" id="ARBA00023180"/>
    </source>
</evidence>
<evidence type="ECO:0000256" key="4">
    <source>
        <dbReference type="ARBA" id="ARBA00022692"/>
    </source>
</evidence>
<keyword evidence="7" id="KW-0325">Glycoprotein</keyword>
<dbReference type="GO" id="GO:0005737">
    <property type="term" value="C:cytoplasm"/>
    <property type="evidence" value="ECO:0007669"/>
    <property type="project" value="TreeGrafter"/>
</dbReference>
<keyword evidence="4 8" id="KW-0812">Transmembrane</keyword>
<evidence type="ECO:0000313" key="10">
    <source>
        <dbReference type="Proteomes" id="UP001154114"/>
    </source>
</evidence>
<comment type="subcellular location">
    <subcellularLocation>
        <location evidence="1">Cell membrane</location>
    </subcellularLocation>
</comment>
<keyword evidence="10" id="KW-1185">Reference proteome</keyword>
<evidence type="ECO:0000256" key="3">
    <source>
        <dbReference type="ARBA" id="ARBA00022475"/>
    </source>
</evidence>
<feature type="transmembrane region" description="Helical" evidence="8">
    <location>
        <begin position="452"/>
        <end position="474"/>
    </location>
</feature>
<proteinExistence type="inferred from homology"/>
<evidence type="ECO:0000256" key="8">
    <source>
        <dbReference type="SAM" id="Phobius"/>
    </source>
</evidence>